<keyword evidence="1" id="KW-0472">Membrane</keyword>
<reference evidence="2" key="1">
    <citation type="submission" date="2022-03" db="EMBL/GenBank/DDBJ databases">
        <authorList>
            <person name="Lindestad O."/>
        </authorList>
    </citation>
    <scope>NUCLEOTIDE SEQUENCE</scope>
</reference>
<accession>A0A8S4S7S7</accession>
<keyword evidence="1" id="KW-1133">Transmembrane helix</keyword>
<feature type="transmembrane region" description="Helical" evidence="1">
    <location>
        <begin position="141"/>
        <end position="165"/>
    </location>
</feature>
<organism evidence="2 3">
    <name type="scientific">Pararge aegeria aegeria</name>
    <dbReference type="NCBI Taxonomy" id="348720"/>
    <lineage>
        <taxon>Eukaryota</taxon>
        <taxon>Metazoa</taxon>
        <taxon>Ecdysozoa</taxon>
        <taxon>Arthropoda</taxon>
        <taxon>Hexapoda</taxon>
        <taxon>Insecta</taxon>
        <taxon>Pterygota</taxon>
        <taxon>Neoptera</taxon>
        <taxon>Endopterygota</taxon>
        <taxon>Lepidoptera</taxon>
        <taxon>Glossata</taxon>
        <taxon>Ditrysia</taxon>
        <taxon>Papilionoidea</taxon>
        <taxon>Nymphalidae</taxon>
        <taxon>Satyrinae</taxon>
        <taxon>Satyrini</taxon>
        <taxon>Parargina</taxon>
        <taxon>Pararge</taxon>
    </lineage>
</organism>
<dbReference type="Proteomes" id="UP000838756">
    <property type="component" value="Unassembled WGS sequence"/>
</dbReference>
<keyword evidence="1" id="KW-0812">Transmembrane</keyword>
<name>A0A8S4S7S7_9NEOP</name>
<dbReference type="OrthoDB" id="7477935at2759"/>
<keyword evidence="3" id="KW-1185">Reference proteome</keyword>
<gene>
    <name evidence="2" type="primary">jg20523</name>
    <name evidence="2" type="ORF">PAEG_LOCUS23187</name>
</gene>
<protein>
    <submittedName>
        <fullName evidence="2">Jg20523 protein</fullName>
    </submittedName>
</protein>
<dbReference type="EMBL" id="CAKXAJ010026123">
    <property type="protein sequence ID" value="CAH2257645.1"/>
    <property type="molecule type" value="Genomic_DNA"/>
</dbReference>
<evidence type="ECO:0000313" key="2">
    <source>
        <dbReference type="EMBL" id="CAH2257645.1"/>
    </source>
</evidence>
<evidence type="ECO:0000313" key="3">
    <source>
        <dbReference type="Proteomes" id="UP000838756"/>
    </source>
</evidence>
<dbReference type="AlphaFoldDB" id="A0A8S4S7S7"/>
<comment type="caution">
    <text evidence="2">The sequence shown here is derived from an EMBL/GenBank/DDBJ whole genome shotgun (WGS) entry which is preliminary data.</text>
</comment>
<proteinExistence type="predicted"/>
<evidence type="ECO:0000256" key="1">
    <source>
        <dbReference type="SAM" id="Phobius"/>
    </source>
</evidence>
<sequence>MARILMFELLWNRMKTLRLLMVKHLDFSDPTLSSGQIDVKIMKLEEYLIVYRKLLDNLKYAGNASKLLFDQTYIIDAVLNITLPLVPAIFAELATVGVEKINLHLKRHLLVCPHNALRSRVCDALKFLELRPFRYTIWRAFSLNISLPLGLISLCTTYTIVLIQFSHVYG</sequence>